<proteinExistence type="predicted"/>
<gene>
    <name evidence="3" type="ORF">DF182_16580</name>
</gene>
<evidence type="ECO:0000313" key="3">
    <source>
        <dbReference type="EMBL" id="RBL88216.1"/>
    </source>
</evidence>
<protein>
    <submittedName>
        <fullName evidence="3">Endonuclease</fullName>
    </submittedName>
</protein>
<feature type="chain" id="PRO_5016850742" evidence="1">
    <location>
        <begin position="20"/>
        <end position="341"/>
    </location>
</feature>
<dbReference type="SUPFAM" id="SSF56219">
    <property type="entry name" value="DNase I-like"/>
    <property type="match status" value="1"/>
</dbReference>
<evidence type="ECO:0000259" key="2">
    <source>
        <dbReference type="Pfam" id="PF03372"/>
    </source>
</evidence>
<reference evidence="3 4" key="1">
    <citation type="submission" date="2018-05" db="EMBL/GenBank/DDBJ databases">
        <title>Chitinophaga sp. K3CV102501T nov., isolated from isolated from a monsoon evergreen broad-leaved forest soil.</title>
        <authorList>
            <person name="Lv Y."/>
        </authorList>
    </citation>
    <scope>NUCLEOTIDE SEQUENCE [LARGE SCALE GENOMIC DNA]</scope>
    <source>
        <strain evidence="3 4">GDMCC 1.1325</strain>
    </source>
</reference>
<evidence type="ECO:0000313" key="4">
    <source>
        <dbReference type="Proteomes" id="UP000253410"/>
    </source>
</evidence>
<feature type="domain" description="Endonuclease/exonuclease/phosphatase" evidence="2">
    <location>
        <begin position="26"/>
        <end position="331"/>
    </location>
</feature>
<feature type="signal peptide" evidence="1">
    <location>
        <begin position="1"/>
        <end position="19"/>
    </location>
</feature>
<keyword evidence="4" id="KW-1185">Reference proteome</keyword>
<dbReference type="EMBL" id="QFFJ01000002">
    <property type="protein sequence ID" value="RBL88216.1"/>
    <property type="molecule type" value="Genomic_DNA"/>
</dbReference>
<organism evidence="3 4">
    <name type="scientific">Chitinophaga flava</name>
    <dbReference type="NCBI Taxonomy" id="2259036"/>
    <lineage>
        <taxon>Bacteria</taxon>
        <taxon>Pseudomonadati</taxon>
        <taxon>Bacteroidota</taxon>
        <taxon>Chitinophagia</taxon>
        <taxon>Chitinophagales</taxon>
        <taxon>Chitinophagaceae</taxon>
        <taxon>Chitinophaga</taxon>
    </lineage>
</organism>
<keyword evidence="3" id="KW-0540">Nuclease</keyword>
<sequence>MKKWTLPMLLLLLCWQVQAAIPLKVLQFNIWQEGTVVPGGFEAIADEIIHTGADVVTFSEVRNYHQTRFCERIKAALATRGKTFYSEYSYDSGILSAYPLESFATISPEKDDHGSVYKAVINVKGTNVAVYTAHLDYLHAANYLPRGYHSSTWKKLPAPVTQVDSVLADNRASQRDEEIALFLSDARQEIAKGHLVILGGDFNEPSHRDWTAATKDLFDHNGTIIPWNVTMSLEQQGFTDAYRRRYPNPVTHPGFTFPAGNTAVPVSKLAWAPDADDRDRIDFIFFYPDKRLQLKDAVIVGPRASVVYGAIKEETSKDPFMAPKGVWPTDHKALLVTFLLK</sequence>
<dbReference type="Gene3D" id="3.60.10.10">
    <property type="entry name" value="Endonuclease/exonuclease/phosphatase"/>
    <property type="match status" value="1"/>
</dbReference>
<dbReference type="Pfam" id="PF03372">
    <property type="entry name" value="Exo_endo_phos"/>
    <property type="match status" value="1"/>
</dbReference>
<accession>A0A365XPE7</accession>
<dbReference type="PANTHER" id="PTHR41349">
    <property type="match status" value="1"/>
</dbReference>
<dbReference type="Proteomes" id="UP000253410">
    <property type="component" value="Unassembled WGS sequence"/>
</dbReference>
<comment type="caution">
    <text evidence="3">The sequence shown here is derived from an EMBL/GenBank/DDBJ whole genome shotgun (WGS) entry which is preliminary data.</text>
</comment>
<dbReference type="InterPro" id="IPR036691">
    <property type="entry name" value="Endo/exonu/phosph_ase_sf"/>
</dbReference>
<evidence type="ECO:0000256" key="1">
    <source>
        <dbReference type="SAM" id="SignalP"/>
    </source>
</evidence>
<dbReference type="GO" id="GO:0004519">
    <property type="term" value="F:endonuclease activity"/>
    <property type="evidence" value="ECO:0007669"/>
    <property type="project" value="UniProtKB-KW"/>
</dbReference>
<keyword evidence="1" id="KW-0732">Signal</keyword>
<keyword evidence="3" id="KW-0255">Endonuclease</keyword>
<dbReference type="OrthoDB" id="9794261at2"/>
<dbReference type="RefSeq" id="WP_113616968.1">
    <property type="nucleotide sequence ID" value="NZ_QFFJ01000002.1"/>
</dbReference>
<keyword evidence="3" id="KW-0378">Hydrolase</keyword>
<dbReference type="PANTHER" id="PTHR41349:SF1">
    <property type="entry name" value="PROTEIN CBG08683"/>
    <property type="match status" value="1"/>
</dbReference>
<dbReference type="AlphaFoldDB" id="A0A365XPE7"/>
<dbReference type="InterPro" id="IPR005135">
    <property type="entry name" value="Endo/exonuclease/phosphatase"/>
</dbReference>
<name>A0A365XPE7_9BACT</name>